<dbReference type="Gene3D" id="1.10.287.70">
    <property type="match status" value="1"/>
</dbReference>
<feature type="transmembrane region" description="Helical" evidence="15">
    <location>
        <begin position="474"/>
        <end position="498"/>
    </location>
</feature>
<comment type="subcellular location">
    <subcellularLocation>
        <location evidence="1">Cell membrane</location>
        <topology evidence="1">Multi-pass membrane protein</topology>
    </subcellularLocation>
</comment>
<dbReference type="GO" id="GO:0005886">
    <property type="term" value="C:plasma membrane"/>
    <property type="evidence" value="ECO:0007669"/>
    <property type="project" value="UniProtKB-SubCell"/>
</dbReference>
<keyword evidence="6 14" id="KW-0679">Respiratory chain</keyword>
<evidence type="ECO:0000256" key="8">
    <source>
        <dbReference type="ARBA" id="ARBA00022723"/>
    </source>
</evidence>
<feature type="transmembrane region" description="Helical" evidence="15">
    <location>
        <begin position="518"/>
        <end position="538"/>
    </location>
</feature>
<dbReference type="EMBL" id="JAWXYB010000018">
    <property type="protein sequence ID" value="MDX5932885.1"/>
    <property type="molecule type" value="Genomic_DNA"/>
</dbReference>
<keyword evidence="5 14" id="KW-0349">Heme</keyword>
<dbReference type="SUPFAM" id="SSF81442">
    <property type="entry name" value="Cytochrome c oxidase subunit I-like"/>
    <property type="match status" value="1"/>
</dbReference>
<dbReference type="PANTHER" id="PTHR10422:SF35">
    <property type="entry name" value="CYTOCHROME BO(3) UBIQUINOL OXIDASE SUBUNIT 1"/>
    <property type="match status" value="1"/>
</dbReference>
<dbReference type="InterPro" id="IPR023616">
    <property type="entry name" value="Cyt_c_oxase-like_su1_dom"/>
</dbReference>
<evidence type="ECO:0000256" key="13">
    <source>
        <dbReference type="ARBA" id="ARBA00023136"/>
    </source>
</evidence>
<evidence type="ECO:0000256" key="2">
    <source>
        <dbReference type="ARBA" id="ARBA00009578"/>
    </source>
</evidence>
<feature type="transmembrane region" description="Helical" evidence="15">
    <location>
        <begin position="362"/>
        <end position="380"/>
    </location>
</feature>
<evidence type="ECO:0000259" key="16">
    <source>
        <dbReference type="PROSITE" id="PS50855"/>
    </source>
</evidence>
<evidence type="ECO:0000256" key="3">
    <source>
        <dbReference type="ARBA" id="ARBA00022448"/>
    </source>
</evidence>
<dbReference type="PANTHER" id="PTHR10422">
    <property type="entry name" value="CYTOCHROME C OXIDASE SUBUNIT 1"/>
    <property type="match status" value="1"/>
</dbReference>
<dbReference type="GO" id="GO:0022904">
    <property type="term" value="P:respiratory electron transport chain"/>
    <property type="evidence" value="ECO:0007669"/>
    <property type="project" value="TreeGrafter"/>
</dbReference>
<reference evidence="17 18" key="1">
    <citation type="submission" date="2023-11" db="EMBL/GenBank/DDBJ databases">
        <title>MicrobeMod: A computational toolkit for identifying prokaryotic methylation and restriction-modification with nanopore sequencing.</title>
        <authorList>
            <person name="Crits-Christoph A."/>
            <person name="Kang S.C."/>
            <person name="Lee H."/>
            <person name="Ostrov N."/>
        </authorList>
    </citation>
    <scope>NUCLEOTIDE SEQUENCE [LARGE SCALE GENOMIC DNA]</scope>
    <source>
        <strain evidence="17 18">DSMZ 700</strain>
    </source>
</reference>
<dbReference type="InterPro" id="IPR000883">
    <property type="entry name" value="Cyt_C_Oxase_1"/>
</dbReference>
<gene>
    <name evidence="17" type="ORF">SIL87_19205</name>
</gene>
<keyword evidence="10 15" id="KW-1133">Transmembrane helix</keyword>
<feature type="transmembrane region" description="Helical" evidence="15">
    <location>
        <begin position="246"/>
        <end position="272"/>
    </location>
</feature>
<evidence type="ECO:0000256" key="6">
    <source>
        <dbReference type="ARBA" id="ARBA00022660"/>
    </source>
</evidence>
<dbReference type="PRINTS" id="PR01165">
    <property type="entry name" value="CYCOXIDASEI"/>
</dbReference>
<dbReference type="GO" id="GO:0009486">
    <property type="term" value="F:cytochrome bo3 ubiquinol oxidase activity"/>
    <property type="evidence" value="ECO:0007669"/>
    <property type="project" value="TreeGrafter"/>
</dbReference>
<accession>A0AAW9DXR3</accession>
<dbReference type="GO" id="GO:0020037">
    <property type="term" value="F:heme binding"/>
    <property type="evidence" value="ECO:0007669"/>
    <property type="project" value="InterPro"/>
</dbReference>
<evidence type="ECO:0000256" key="9">
    <source>
        <dbReference type="ARBA" id="ARBA00022982"/>
    </source>
</evidence>
<feature type="transmembrane region" description="Helical" evidence="15">
    <location>
        <begin position="603"/>
        <end position="622"/>
    </location>
</feature>
<sequence>MLVHLQGPWTPLFGRLTLGQIPYHNGIVLGAFIFAAGAGLVIMAALTYYRKWGYLIREWITSLDHKKIGVMYIIVGLVMLFRGFIDGVMIRTQQAMADGPHSAGHLQALHGYLPPFHFDQIYSSHGTIMIIFAVTVVLTGFQNIIVPLQIGARDMAFPYLNAVSLWLTAAGAALVMISLFVGDFSHAGWVGIIPLTELPYSPGVGVDYWDWALQLSSLGTTLGALNLITTIVMMRAPGMTWFRMPFFTWASLSTQTIGLTAFPVLGVALALLSSDRYLGTHFYTGGMGGNLMLYTDLFWIWGHPEVYFIILPAWGIMSEVIPVFSEKALFGYTVMVAATLSIAGLSWAVWLHHFFTMGAGPGVNLFFSVSTMLVGIPTGVKVFNWSLTLYRGRLRFETPMLWAIGGLILLLVGGLTGMMLAIPAINYTVHNSVFVIAHFHMMFLVSVYGIFAGMMFWFPKVFGFRLDENSGRKFFIFFSLGTATTFSAMFTLGFMGMTRRLDYLYDPHWQPLLDIEEFGIFLYCVAVFYFFKMIYVSLRDRAKESHGQDVWSTSRTLEWMTLTPVPYYNFAVIPEVHGRDEWASRRESGFEDSGPEEYEDIHLPKSSIAPAVIGALAFGFGFGMTWRIWWMAGLSLLGIIGVVILRSFADQSGIVLSADAVRRMEQKPEGTGIITDHISPPVAELEALS</sequence>
<feature type="transmembrane region" description="Helical" evidence="15">
    <location>
        <begin position="297"/>
        <end position="317"/>
    </location>
</feature>
<dbReference type="Gene3D" id="1.20.210.10">
    <property type="entry name" value="Cytochrome c oxidase-like, subunit I domain"/>
    <property type="match status" value="1"/>
</dbReference>
<dbReference type="GO" id="GO:0009060">
    <property type="term" value="P:aerobic respiration"/>
    <property type="evidence" value="ECO:0007669"/>
    <property type="project" value="InterPro"/>
</dbReference>
<feature type="transmembrane region" description="Helical" evidence="15">
    <location>
        <begin position="158"/>
        <end position="181"/>
    </location>
</feature>
<evidence type="ECO:0000256" key="15">
    <source>
        <dbReference type="SAM" id="Phobius"/>
    </source>
</evidence>
<proteinExistence type="inferred from homology"/>
<comment type="caution">
    <text evidence="17">The sequence shown here is derived from an EMBL/GenBank/DDBJ whole genome shotgun (WGS) entry which is preliminary data.</text>
</comment>
<feature type="transmembrane region" description="Helical" evidence="15">
    <location>
        <begin position="329"/>
        <end position="350"/>
    </location>
</feature>
<evidence type="ECO:0000256" key="5">
    <source>
        <dbReference type="ARBA" id="ARBA00022617"/>
    </source>
</evidence>
<keyword evidence="8" id="KW-0479">Metal-binding</keyword>
<evidence type="ECO:0000256" key="10">
    <source>
        <dbReference type="ARBA" id="ARBA00022989"/>
    </source>
</evidence>
<keyword evidence="12" id="KW-0186">Copper</keyword>
<dbReference type="InterPro" id="IPR036927">
    <property type="entry name" value="Cyt_c_oxase-like_su1_sf"/>
</dbReference>
<feature type="transmembrane region" description="Helical" evidence="15">
    <location>
        <begin position="122"/>
        <end position="146"/>
    </location>
</feature>
<keyword evidence="9 14" id="KW-0249">Electron transport</keyword>
<dbReference type="AlphaFoldDB" id="A0AAW9DXR3"/>
<keyword evidence="13 15" id="KW-0472">Membrane</keyword>
<evidence type="ECO:0000256" key="11">
    <source>
        <dbReference type="ARBA" id="ARBA00023004"/>
    </source>
</evidence>
<evidence type="ECO:0000256" key="7">
    <source>
        <dbReference type="ARBA" id="ARBA00022692"/>
    </source>
</evidence>
<dbReference type="RefSeq" id="WP_319615735.1">
    <property type="nucleotide sequence ID" value="NZ_JAWXYB010000018.1"/>
</dbReference>
<evidence type="ECO:0000256" key="12">
    <source>
        <dbReference type="ARBA" id="ARBA00023008"/>
    </source>
</evidence>
<evidence type="ECO:0000256" key="4">
    <source>
        <dbReference type="ARBA" id="ARBA00022475"/>
    </source>
</evidence>
<dbReference type="PROSITE" id="PS00077">
    <property type="entry name" value="COX1_CUB"/>
    <property type="match status" value="1"/>
</dbReference>
<evidence type="ECO:0000256" key="1">
    <source>
        <dbReference type="ARBA" id="ARBA00004651"/>
    </source>
</evidence>
<protein>
    <submittedName>
        <fullName evidence="17">Cbb3-type cytochrome c oxidase subunit I</fullName>
    </submittedName>
</protein>
<name>A0AAW9DXR3_ACIAO</name>
<keyword evidence="3 14" id="KW-0813">Transport</keyword>
<dbReference type="Proteomes" id="UP001279553">
    <property type="component" value="Unassembled WGS sequence"/>
</dbReference>
<dbReference type="InterPro" id="IPR023615">
    <property type="entry name" value="Cyt_c_Oxase_su1_BS"/>
</dbReference>
<dbReference type="GO" id="GO:0015990">
    <property type="term" value="P:electron transport coupled proton transport"/>
    <property type="evidence" value="ECO:0007669"/>
    <property type="project" value="TreeGrafter"/>
</dbReference>
<feature type="transmembrane region" description="Helical" evidence="15">
    <location>
        <begin position="401"/>
        <end position="425"/>
    </location>
</feature>
<dbReference type="GO" id="GO:0004129">
    <property type="term" value="F:cytochrome-c oxidase activity"/>
    <property type="evidence" value="ECO:0007669"/>
    <property type="project" value="InterPro"/>
</dbReference>
<evidence type="ECO:0000313" key="17">
    <source>
        <dbReference type="EMBL" id="MDX5932885.1"/>
    </source>
</evidence>
<feature type="transmembrane region" description="Helical" evidence="15">
    <location>
        <begin position="70"/>
        <end position="90"/>
    </location>
</feature>
<evidence type="ECO:0000313" key="18">
    <source>
        <dbReference type="Proteomes" id="UP001279553"/>
    </source>
</evidence>
<feature type="transmembrane region" description="Helical" evidence="15">
    <location>
        <begin position="27"/>
        <end position="49"/>
    </location>
</feature>
<feature type="transmembrane region" description="Helical" evidence="15">
    <location>
        <begin position="437"/>
        <end position="462"/>
    </location>
</feature>
<feature type="domain" description="Cytochrome oxidase subunit I profile" evidence="16">
    <location>
        <begin position="59"/>
        <end position="577"/>
    </location>
</feature>
<organism evidence="17 18">
    <name type="scientific">Acidiphilium acidophilum</name>
    <name type="common">Thiobacillus acidophilus</name>
    <dbReference type="NCBI Taxonomy" id="76588"/>
    <lineage>
        <taxon>Bacteria</taxon>
        <taxon>Pseudomonadati</taxon>
        <taxon>Pseudomonadota</taxon>
        <taxon>Alphaproteobacteria</taxon>
        <taxon>Acetobacterales</taxon>
        <taxon>Acidocellaceae</taxon>
        <taxon>Acidiphilium</taxon>
    </lineage>
</organism>
<comment type="similarity">
    <text evidence="2 14">Belongs to the heme-copper respiratory oxidase family.</text>
</comment>
<feature type="transmembrane region" description="Helical" evidence="15">
    <location>
        <begin position="211"/>
        <end position="234"/>
    </location>
</feature>
<dbReference type="Pfam" id="PF00115">
    <property type="entry name" value="COX1"/>
    <property type="match status" value="1"/>
</dbReference>
<keyword evidence="18" id="KW-1185">Reference proteome</keyword>
<dbReference type="PROSITE" id="PS50855">
    <property type="entry name" value="COX1"/>
    <property type="match status" value="1"/>
</dbReference>
<keyword evidence="11" id="KW-0408">Iron</keyword>
<dbReference type="GO" id="GO:0046872">
    <property type="term" value="F:metal ion binding"/>
    <property type="evidence" value="ECO:0007669"/>
    <property type="project" value="UniProtKB-KW"/>
</dbReference>
<keyword evidence="7 14" id="KW-0812">Transmembrane</keyword>
<keyword evidence="4" id="KW-1003">Cell membrane</keyword>
<evidence type="ECO:0000256" key="14">
    <source>
        <dbReference type="RuleBase" id="RU000370"/>
    </source>
</evidence>